<keyword evidence="1" id="KW-1185">Reference proteome</keyword>
<accession>A0ABM4BC36</accession>
<name>A0ABM4BC36_HYDVU</name>
<reference evidence="2" key="2">
    <citation type="submission" date="2025-08" db="UniProtKB">
        <authorList>
            <consortium name="RefSeq"/>
        </authorList>
    </citation>
    <scope>IDENTIFICATION</scope>
</reference>
<dbReference type="RefSeq" id="XP_065646511.1">
    <property type="nucleotide sequence ID" value="XM_065790439.1"/>
</dbReference>
<proteinExistence type="predicted"/>
<protein>
    <submittedName>
        <fullName evidence="2">Uncharacterized protein LOC136076843</fullName>
    </submittedName>
</protein>
<gene>
    <name evidence="2" type="primary">LOC136076843</name>
</gene>
<evidence type="ECO:0000313" key="2">
    <source>
        <dbReference type="RefSeq" id="XP_065646511.1"/>
    </source>
</evidence>
<dbReference type="Proteomes" id="UP001652625">
    <property type="component" value="Chromosome 02"/>
</dbReference>
<dbReference type="PANTHER" id="PTHR46113:SF1">
    <property type="entry name" value="PEPTIDASE M17 LEUCYL AMINOPEPTIDASE N-TERMINAL DOMAIN-CONTAINING PROTEIN"/>
    <property type="match status" value="1"/>
</dbReference>
<dbReference type="PANTHER" id="PTHR46113">
    <property type="entry name" value="SNAC DOMAIN-CONTAINING PROTEIN"/>
    <property type="match status" value="1"/>
</dbReference>
<reference evidence="1" key="1">
    <citation type="submission" date="2025-05" db="UniProtKB">
        <authorList>
            <consortium name="RefSeq"/>
        </authorList>
    </citation>
    <scope>NUCLEOTIDE SEQUENCE [LARGE SCALE GENOMIC DNA]</scope>
</reference>
<evidence type="ECO:0000313" key="1">
    <source>
        <dbReference type="Proteomes" id="UP001652625"/>
    </source>
</evidence>
<dbReference type="GeneID" id="136076843"/>
<organism evidence="1 2">
    <name type="scientific">Hydra vulgaris</name>
    <name type="common">Hydra</name>
    <name type="synonym">Hydra attenuata</name>
    <dbReference type="NCBI Taxonomy" id="6087"/>
    <lineage>
        <taxon>Eukaryota</taxon>
        <taxon>Metazoa</taxon>
        <taxon>Cnidaria</taxon>
        <taxon>Hydrozoa</taxon>
        <taxon>Hydroidolina</taxon>
        <taxon>Anthoathecata</taxon>
        <taxon>Aplanulata</taxon>
        <taxon>Hydridae</taxon>
        <taxon>Hydra</taxon>
    </lineage>
</organism>
<sequence length="835" mass="95568">MTTKVSEVYPCPKKGFKKRRSSRKNMFLVNVTLDRMETNQLPLRIHVIQRYLFLREQSPKKALKDLVACPLMSKTFKLKCITNNEFCNVSCILSGILIPWRKTGFKVISDKRMMYHVKKYVEKYIALKKSQKKIGIGYLETRNKFEKSMTGLFWAGEDITLLERSLKTDRLRLEADKIEDLTFIRDQLSCRKMVIGALDGRFVDVSNRSASRNNSKTSGIVKKTFHDFSGFSSESEMITDDSNDTCSEDDFKIGNASKKKTVKNMTLKIPKDIFSKTARTAIGMGISTNQATALISSFLCNAGGDIENVTLSHSSTHRIFDTIIRNDAGVLRANITSMVKTSGKPIIVHFDSKIIKDYTGSIDETKDRTCVLIRHDNQSHLLGAPGLEHGSGEAQFTAIQNLLDSFDLGQFIHGVCFDTTASNTGYLKGACARLANFHGRPLLLLTCRHHVGELHIKHFCNEVAVNKSVGPENQLFKSLKQNWHGIDANNEKMLLKFNHQNVKGTWLEKQALLALKTCKDLIDKNKLRNSQTFEKRKDYCELAELVVMFLEEDQTVRYKIHKTGAISHARFMAKALYYMKFNLLLPKIRQVFFLSDEIVKEINRMAEYISLFWASWFLTCEFSDSAAFEDQRNYWQMCHYNAYEPAAEVVLKSWRNHMWYLDPSTVVLALACSNKDHYIEMEKMAKVLYSTQRSGIKNVGTVRTKTKILSDSSFLFNIDQPPGLESYISPDSWLIFDILGHTSEKCLWMKLPQIFWKEFPGYNEFQSFVKSVEVVNDSSERAVKLIQDNVERAKSEEKLQNLLQMKNSWKKPFKKTKNGYKESVTTPAPSLLAVS</sequence>